<dbReference type="InterPro" id="IPR000120">
    <property type="entry name" value="Amidase"/>
</dbReference>
<sequence>MTVLADLLAAQARGETSAVSLLDHAMQRIREADDGRIHTAVFEATARAEARAVDILREGGVPAAPLAGLPVALKVLFDVAGQVTHAGSRLLADAAPAAVDAPVVSRLRRAGAVLTGHTNMTEFAYSGLGLNPHYGTPANPLDPTRIPGGSSSGAAVAVAQGMAAAAVGSDTGGSIRIPAAFCGLVGFKPSQARVPLDGAFPLSSSLDSIGPIASSVACCALLDAVLAGEAPWTPETLPAAGLRLAIPQRYVLDDMDHTVAAAFQRAVSRLSAAGVPVQDVAADNLGELPALLAGGGFTAAESYRVHRHWLEHDADQYDPRVRVRIERGASISAADYLALQHERSRQIALMDRLLEDHDALLLPTVPIIPPRFDELEDDADYGRINLLALRNPTVGNLLDLCGVSLPCHAPGEQPVGLMLLARNGADRRLLRVAATAEALLGARSPT</sequence>
<dbReference type="InterPro" id="IPR020556">
    <property type="entry name" value="Amidase_CS"/>
</dbReference>
<dbReference type="Gene3D" id="3.90.1300.10">
    <property type="entry name" value="Amidase signature (AS) domain"/>
    <property type="match status" value="1"/>
</dbReference>
<dbReference type="PROSITE" id="PS00571">
    <property type="entry name" value="AMIDASES"/>
    <property type="match status" value="1"/>
</dbReference>
<gene>
    <name evidence="2" type="ORF">J2T57_000530</name>
</gene>
<keyword evidence="3" id="KW-1185">Reference proteome</keyword>
<reference evidence="2" key="1">
    <citation type="submission" date="2022-03" db="EMBL/GenBank/DDBJ databases">
        <title>Genomic Encyclopedia of Type Strains, Phase III (KMG-III): the genomes of soil and plant-associated and newly described type strains.</title>
        <authorList>
            <person name="Whitman W."/>
        </authorList>
    </citation>
    <scope>NUCLEOTIDE SEQUENCE</scope>
    <source>
        <strain evidence="2">ANL 6-2</strain>
    </source>
</reference>
<accession>A0AAE3G2W5</accession>
<dbReference type="PANTHER" id="PTHR11895">
    <property type="entry name" value="TRANSAMIDASE"/>
    <property type="match status" value="1"/>
</dbReference>
<evidence type="ECO:0000313" key="3">
    <source>
        <dbReference type="Proteomes" id="UP001205843"/>
    </source>
</evidence>
<evidence type="ECO:0000313" key="2">
    <source>
        <dbReference type="EMBL" id="MCP1673438.1"/>
    </source>
</evidence>
<organism evidence="2 3">
    <name type="scientific">Natronocella acetinitrilica</name>
    <dbReference type="NCBI Taxonomy" id="414046"/>
    <lineage>
        <taxon>Bacteria</taxon>
        <taxon>Pseudomonadati</taxon>
        <taxon>Pseudomonadota</taxon>
        <taxon>Gammaproteobacteria</taxon>
        <taxon>Chromatiales</taxon>
        <taxon>Ectothiorhodospiraceae</taxon>
        <taxon>Natronocella</taxon>
    </lineage>
</organism>
<dbReference type="RefSeq" id="WP_253473792.1">
    <property type="nucleotide sequence ID" value="NZ_JALJXV010000001.1"/>
</dbReference>
<protein>
    <submittedName>
        <fullName evidence="2">Aspartyl-tRNA(Asn)/glutamyl-tRNA(Gln) amidotransferase subunit A</fullName>
        <ecNumber evidence="2">6.3.5.6</ecNumber>
        <ecNumber evidence="2">6.3.5.7</ecNumber>
    </submittedName>
</protein>
<name>A0AAE3G2W5_9GAMM</name>
<evidence type="ECO:0000259" key="1">
    <source>
        <dbReference type="Pfam" id="PF01425"/>
    </source>
</evidence>
<dbReference type="Pfam" id="PF01425">
    <property type="entry name" value="Amidase"/>
    <property type="match status" value="1"/>
</dbReference>
<dbReference type="GO" id="GO:0050567">
    <property type="term" value="F:glutaminyl-tRNA synthase (glutamine-hydrolyzing) activity"/>
    <property type="evidence" value="ECO:0007669"/>
    <property type="project" value="UniProtKB-EC"/>
</dbReference>
<dbReference type="EC" id="6.3.5.7" evidence="2"/>
<dbReference type="GO" id="GO:0050566">
    <property type="term" value="F:asparaginyl-tRNA synthase (glutamine-hydrolyzing) activity"/>
    <property type="evidence" value="ECO:0007669"/>
    <property type="project" value="UniProtKB-EC"/>
</dbReference>
<proteinExistence type="predicted"/>
<dbReference type="InterPro" id="IPR036928">
    <property type="entry name" value="AS_sf"/>
</dbReference>
<dbReference type="Proteomes" id="UP001205843">
    <property type="component" value="Unassembled WGS sequence"/>
</dbReference>
<dbReference type="InterPro" id="IPR023631">
    <property type="entry name" value="Amidase_dom"/>
</dbReference>
<dbReference type="NCBIfam" id="NF005460">
    <property type="entry name" value="PRK07056.1"/>
    <property type="match status" value="1"/>
</dbReference>
<dbReference type="SUPFAM" id="SSF75304">
    <property type="entry name" value="Amidase signature (AS) enzymes"/>
    <property type="match status" value="1"/>
</dbReference>
<dbReference type="PANTHER" id="PTHR11895:SF176">
    <property type="entry name" value="AMIDASE AMID-RELATED"/>
    <property type="match status" value="1"/>
</dbReference>
<dbReference type="EMBL" id="JALJXV010000001">
    <property type="protein sequence ID" value="MCP1673438.1"/>
    <property type="molecule type" value="Genomic_DNA"/>
</dbReference>
<keyword evidence="2" id="KW-0436">Ligase</keyword>
<dbReference type="EC" id="6.3.5.6" evidence="2"/>
<dbReference type="AlphaFoldDB" id="A0AAE3G2W5"/>
<feature type="domain" description="Amidase" evidence="1">
    <location>
        <begin position="24"/>
        <end position="430"/>
    </location>
</feature>
<dbReference type="NCBIfam" id="NF004622">
    <property type="entry name" value="PRK05962.1"/>
    <property type="match status" value="1"/>
</dbReference>
<comment type="caution">
    <text evidence="2">The sequence shown here is derived from an EMBL/GenBank/DDBJ whole genome shotgun (WGS) entry which is preliminary data.</text>
</comment>